<protein>
    <submittedName>
        <fullName evidence="3">Glycosyltransferase</fullName>
    </submittedName>
</protein>
<evidence type="ECO:0000313" key="4">
    <source>
        <dbReference type="Proteomes" id="UP000886469"/>
    </source>
</evidence>
<evidence type="ECO:0000256" key="1">
    <source>
        <dbReference type="ARBA" id="ARBA00022679"/>
    </source>
</evidence>
<keyword evidence="1" id="KW-0808">Transferase</keyword>
<dbReference type="Pfam" id="PF00534">
    <property type="entry name" value="Glycos_transf_1"/>
    <property type="match status" value="1"/>
</dbReference>
<dbReference type="Proteomes" id="UP000886469">
    <property type="component" value="Unassembled WGS sequence"/>
</dbReference>
<dbReference type="InterPro" id="IPR001296">
    <property type="entry name" value="Glyco_trans_1"/>
</dbReference>
<dbReference type="SUPFAM" id="SSF53756">
    <property type="entry name" value="UDP-Glycosyltransferase/glycogen phosphorylase"/>
    <property type="match status" value="1"/>
</dbReference>
<keyword evidence="4" id="KW-1185">Reference proteome</keyword>
<evidence type="ECO:0000259" key="2">
    <source>
        <dbReference type="Pfam" id="PF00534"/>
    </source>
</evidence>
<dbReference type="PANTHER" id="PTHR46401:SF2">
    <property type="entry name" value="GLYCOSYLTRANSFERASE WBBK-RELATED"/>
    <property type="match status" value="1"/>
</dbReference>
<reference evidence="3" key="1">
    <citation type="submission" date="2019-03" db="EMBL/GenBank/DDBJ databases">
        <title>Metabolic reconstructions from genomes of highly enriched 'Candidatus Accumulibacter' and 'Candidatus Competibacter' bioreactor populations.</title>
        <authorList>
            <person name="Annavajhala M.K."/>
            <person name="Welles L."/>
            <person name="Abbas B."/>
            <person name="Sorokin D."/>
            <person name="Park H."/>
            <person name="Van Loosdrecht M."/>
            <person name="Chandran K."/>
        </authorList>
    </citation>
    <scope>NUCLEOTIDE SEQUENCE</scope>
    <source>
        <strain evidence="3">SBR_L</strain>
    </source>
</reference>
<dbReference type="EMBL" id="SPMX01000107">
    <property type="protein sequence ID" value="NMQ07932.1"/>
    <property type="molecule type" value="Genomic_DNA"/>
</dbReference>
<dbReference type="PANTHER" id="PTHR46401">
    <property type="entry name" value="GLYCOSYLTRANSFERASE WBBK-RELATED"/>
    <property type="match status" value="1"/>
</dbReference>
<name>A0ABX1TI87_9PROT</name>
<proteinExistence type="predicted"/>
<dbReference type="Gene3D" id="3.40.50.2000">
    <property type="entry name" value="Glycogen Phosphorylase B"/>
    <property type="match status" value="1"/>
</dbReference>
<feature type="domain" description="Glycosyl transferase family 1" evidence="2">
    <location>
        <begin position="24"/>
        <end position="117"/>
    </location>
</feature>
<gene>
    <name evidence="3" type="ORF">E4Q08_23205</name>
</gene>
<accession>A0ABX1TI87</accession>
<evidence type="ECO:0000313" key="3">
    <source>
        <dbReference type="EMBL" id="NMQ07932.1"/>
    </source>
</evidence>
<sequence>MGFGLFFCGEVCDASVDIYKTNDLLKGVVEFHGHVPRANLNQYYLRASLVVLLSKVEGFGMSVIEALAYGVPVLINGKMEIASMLEESDCVTLINDVNNTKEIIDKLLQAVDKKLRKQGREAILPSL</sequence>
<comment type="caution">
    <text evidence="3">The sequence shown here is derived from an EMBL/GenBank/DDBJ whole genome shotgun (WGS) entry which is preliminary data.</text>
</comment>
<organism evidence="3 4">
    <name type="scientific">Candidatus Accumulibacter contiguus</name>
    <dbReference type="NCBI Taxonomy" id="2954381"/>
    <lineage>
        <taxon>Bacteria</taxon>
        <taxon>Pseudomonadati</taxon>
        <taxon>Pseudomonadota</taxon>
        <taxon>Betaproteobacteria</taxon>
        <taxon>Candidatus Accumulibacter</taxon>
    </lineage>
</organism>